<dbReference type="EMBL" id="QVIG01000001">
    <property type="protein sequence ID" value="RGD57750.1"/>
    <property type="molecule type" value="Genomic_DNA"/>
</dbReference>
<keyword evidence="3" id="KW-1185">Reference proteome</keyword>
<accession>A0A372ZQR4</accession>
<comment type="caution">
    <text evidence="2">The sequence shown here is derived from an EMBL/GenBank/DDBJ whole genome shotgun (WGS) entry which is preliminary data.</text>
</comment>
<dbReference type="AlphaFoldDB" id="A0A372ZQR4"/>
<organism evidence="2 3">
    <name type="scientific">Kitasatospora xanthocidica</name>
    <dbReference type="NCBI Taxonomy" id="83382"/>
    <lineage>
        <taxon>Bacteria</taxon>
        <taxon>Bacillati</taxon>
        <taxon>Actinomycetota</taxon>
        <taxon>Actinomycetes</taxon>
        <taxon>Kitasatosporales</taxon>
        <taxon>Streptomycetaceae</taxon>
        <taxon>Kitasatospora</taxon>
    </lineage>
</organism>
<evidence type="ECO:0000313" key="2">
    <source>
        <dbReference type="EMBL" id="RGD57750.1"/>
    </source>
</evidence>
<name>A0A372ZQR4_9ACTN</name>
<dbReference type="InterPro" id="IPR025334">
    <property type="entry name" value="DUF4240"/>
</dbReference>
<feature type="domain" description="DUF4240" evidence="1">
    <location>
        <begin position="1"/>
        <end position="132"/>
    </location>
</feature>
<dbReference type="Pfam" id="PF14024">
    <property type="entry name" value="DUF4240"/>
    <property type="match status" value="1"/>
</dbReference>
<proteinExistence type="predicted"/>
<evidence type="ECO:0000259" key="1">
    <source>
        <dbReference type="Pfam" id="PF14024"/>
    </source>
</evidence>
<protein>
    <submittedName>
        <fullName evidence="2">DUF4240 domain-containing protein</fullName>
    </submittedName>
</protein>
<gene>
    <name evidence="2" type="ORF">DR950_08075</name>
</gene>
<evidence type="ECO:0000313" key="3">
    <source>
        <dbReference type="Proteomes" id="UP000263377"/>
    </source>
</evidence>
<sequence length="178" mass="19600">MDTQQFWNLIEEARSRVPAPDNGHAVAIRAGALLALRPAREIVAAEQVLRNLMADSYRAPLWGAAYLINGGCSDDGFDYFRGWLITQGRTTFDSVITDPDRLAALPAVQAYAADGIDIECEEALSIAWSAYREATGEDLPDEALTVPYPPLDPAWNFDFGDGDQLSRRLPRLAALYPE</sequence>
<dbReference type="Proteomes" id="UP000263377">
    <property type="component" value="Unassembled WGS sequence"/>
</dbReference>
<reference evidence="2 3" key="1">
    <citation type="submission" date="2018-08" db="EMBL/GenBank/DDBJ databases">
        <title>Diversity &amp; Physiological Properties of Lignin-Decomposing Actinobacteria from Soil.</title>
        <authorList>
            <person name="Roh S.G."/>
            <person name="Kim S.B."/>
        </authorList>
    </citation>
    <scope>NUCLEOTIDE SEQUENCE [LARGE SCALE GENOMIC DNA]</scope>
    <source>
        <strain evidence="2 3">MMS17-GH009</strain>
    </source>
</reference>
<dbReference type="RefSeq" id="WP_117486492.1">
    <property type="nucleotide sequence ID" value="NZ_QVIG01000001.1"/>
</dbReference>